<feature type="transmembrane region" description="Helical" evidence="1">
    <location>
        <begin position="50"/>
        <end position="72"/>
    </location>
</feature>
<keyword evidence="3" id="KW-1185">Reference proteome</keyword>
<sequence>MKDAEFKRKRKKAYALMAATGLRRSQRIPATYRLLWWLGIKKRPALFASFWSNLILLGGYYAVFWGGMMWFITWQSRGYSPLASVITALAAGLLFGLIMASIIRRRRKAKCLPDWEQL</sequence>
<evidence type="ECO:0000313" key="2">
    <source>
        <dbReference type="EMBL" id="MEL7698317.1"/>
    </source>
</evidence>
<comment type="caution">
    <text evidence="2">The sequence shown here is derived from an EMBL/GenBank/DDBJ whole genome shotgun (WGS) entry which is preliminary data.</text>
</comment>
<reference evidence="2 3" key="1">
    <citation type="submission" date="2024-04" db="EMBL/GenBank/DDBJ databases">
        <authorList>
            <person name="Suleimanova A.D."/>
            <person name="Pudova D.S."/>
            <person name="Shagimardanova E.I."/>
            <person name="Sharipova M.R."/>
        </authorList>
    </citation>
    <scope>NUCLEOTIDE SEQUENCE [LARGE SCALE GENOMIC DNA]</scope>
    <source>
        <strain evidence="2 3">3.1</strain>
    </source>
</reference>
<evidence type="ECO:0000313" key="3">
    <source>
        <dbReference type="Proteomes" id="UP001468095"/>
    </source>
</evidence>
<dbReference type="RefSeq" id="WP_039390083.1">
    <property type="nucleotide sequence ID" value="NZ_JBCGBG010000010.1"/>
</dbReference>
<dbReference type="EMBL" id="JBCGBG010000010">
    <property type="protein sequence ID" value="MEL7698317.1"/>
    <property type="molecule type" value="Genomic_DNA"/>
</dbReference>
<keyword evidence="1" id="KW-0472">Membrane</keyword>
<evidence type="ECO:0000256" key="1">
    <source>
        <dbReference type="SAM" id="Phobius"/>
    </source>
</evidence>
<proteinExistence type="predicted"/>
<keyword evidence="1" id="KW-1133">Transmembrane helix</keyword>
<organism evidence="2 3">
    <name type="scientific">Pantoea brenneri</name>
    <dbReference type="NCBI Taxonomy" id="472694"/>
    <lineage>
        <taxon>Bacteria</taxon>
        <taxon>Pseudomonadati</taxon>
        <taxon>Pseudomonadota</taxon>
        <taxon>Gammaproteobacteria</taxon>
        <taxon>Enterobacterales</taxon>
        <taxon>Erwiniaceae</taxon>
        <taxon>Pantoea</taxon>
    </lineage>
</organism>
<dbReference type="Proteomes" id="UP001468095">
    <property type="component" value="Unassembled WGS sequence"/>
</dbReference>
<dbReference type="InterPro" id="IPR045644">
    <property type="entry name" value="DUF6404"/>
</dbReference>
<feature type="transmembrane region" description="Helical" evidence="1">
    <location>
        <begin position="78"/>
        <end position="100"/>
    </location>
</feature>
<protein>
    <submittedName>
        <fullName evidence="2">DUF6404 family protein</fullName>
    </submittedName>
</protein>
<gene>
    <name evidence="2" type="ORF">AABB92_21995</name>
</gene>
<keyword evidence="1" id="KW-0812">Transmembrane</keyword>
<dbReference type="Pfam" id="PF19942">
    <property type="entry name" value="DUF6404"/>
    <property type="match status" value="1"/>
</dbReference>
<name>A0ABU9MQI2_9GAMM</name>
<accession>A0ABU9MQI2</accession>